<dbReference type="InterPro" id="IPR003660">
    <property type="entry name" value="HAMP_dom"/>
</dbReference>
<dbReference type="InterPro" id="IPR004090">
    <property type="entry name" value="Chemotax_Me-accpt_rcpt"/>
</dbReference>
<accession>A0A941DBF0</accession>
<dbReference type="SMART" id="SM00304">
    <property type="entry name" value="HAMP"/>
    <property type="match status" value="1"/>
</dbReference>
<reference evidence="9 10" key="1">
    <citation type="submission" date="2021-04" db="EMBL/GenBank/DDBJ databases">
        <title>novel species isolated from subtropical streams in China.</title>
        <authorList>
            <person name="Lu H."/>
        </authorList>
    </citation>
    <scope>NUCLEOTIDE SEQUENCE [LARGE SCALE GENOMIC DNA]</scope>
    <source>
        <strain evidence="9 10">BYS107W</strain>
    </source>
</reference>
<dbReference type="Proteomes" id="UP000680158">
    <property type="component" value="Unassembled WGS sequence"/>
</dbReference>
<feature type="coiled-coil region" evidence="5">
    <location>
        <begin position="98"/>
        <end position="149"/>
    </location>
</feature>
<dbReference type="PRINTS" id="PR00260">
    <property type="entry name" value="CHEMTRNSDUCR"/>
</dbReference>
<evidence type="ECO:0000256" key="1">
    <source>
        <dbReference type="ARBA" id="ARBA00004370"/>
    </source>
</evidence>
<dbReference type="PROSITE" id="PS50885">
    <property type="entry name" value="HAMP"/>
    <property type="match status" value="1"/>
</dbReference>
<keyword evidence="6" id="KW-0472">Membrane</keyword>
<sequence>MKKIYYLLTHAKIWSPASSFMRQLKFPMKISIISLAFLLPILWMFASYYNEVHHNLQFVNKERIGVQYAKSIYEALDHAAAWRYQVRTADASTSDNGIKEAKNQFTSSSKKVETLNTQYGSMLETNTQFEQVRQSVVDAEQEKLSAEQAYKVHTILFQNLINLIDRTTDGSGLALDPDLQSYYLMSAVLMRAPEIIRSTSQLRGLGRNALNQKQINVQQVAEIEQHLAIMEHELALAVRDLDKVKQAAPTHFSKIEVAATEMTASFINAIKRDLLTNPSELNAELASYISVANKTLETQFSQVQKNLDVLDVMLAERQAKLNFNLYLTAGISACGVLLAFYLFMGFYRSMIGGIKQLRRQLISIAMGDLRVDIKTKGKDEMSGLLKELANMQKALRDTVNQVKLASDHVVSSSMEIAQGTQDLSARTESAASALEESSAALEETTSTVQMTADSVKQASNIAIDNAAAATRGGEVMRNVVTTMENIQDSSKKISDIISVIDGIAFQTNILALNAAVEAARAGEQGRGFAVVASEVRALAGRSALAAKEIKDLITHSSAQISTGTTVVKNAGHAMTEIVHNADRIKDLLDEVANGAREQSLGVSQIGEAVSELDRNTQANAVLVEETATAAKSQCNVAVRLAAQVDEFRLPGHTVAEKVEGIDIDSIIDAHRQWKVKLREAIENGDHVDVKTLTRDDCCALGKWIYGDGQRLSSRRSFKELLEKHARFHRIAGQVGELINDNQLEKAEDALAHGTAFSTATSEVVLILSGVKRLGFD</sequence>
<feature type="domain" description="Methyl-accepting transducer" evidence="7">
    <location>
        <begin position="405"/>
        <end position="634"/>
    </location>
</feature>
<comment type="caution">
    <text evidence="9">The sequence shown here is derived from an EMBL/GenBank/DDBJ whole genome shotgun (WGS) entry which is preliminary data.</text>
</comment>
<dbReference type="CDD" id="cd11386">
    <property type="entry name" value="MCP_signal"/>
    <property type="match status" value="1"/>
</dbReference>
<evidence type="ECO:0000256" key="6">
    <source>
        <dbReference type="SAM" id="Phobius"/>
    </source>
</evidence>
<comment type="subcellular location">
    <subcellularLocation>
        <location evidence="1">Membrane</location>
    </subcellularLocation>
</comment>
<dbReference type="PROSITE" id="PS50111">
    <property type="entry name" value="CHEMOTAXIS_TRANSDUC_2"/>
    <property type="match status" value="1"/>
</dbReference>
<keyword evidence="6" id="KW-1133">Transmembrane helix</keyword>
<dbReference type="Pfam" id="PF00015">
    <property type="entry name" value="MCPsignal"/>
    <property type="match status" value="1"/>
</dbReference>
<dbReference type="GO" id="GO:0007165">
    <property type="term" value="P:signal transduction"/>
    <property type="evidence" value="ECO:0007669"/>
    <property type="project" value="UniProtKB-KW"/>
</dbReference>
<evidence type="ECO:0000259" key="7">
    <source>
        <dbReference type="PROSITE" id="PS50111"/>
    </source>
</evidence>
<dbReference type="SMART" id="SM00283">
    <property type="entry name" value="MA"/>
    <property type="match status" value="1"/>
</dbReference>
<keyword evidence="4" id="KW-0807">Transducer</keyword>
<feature type="transmembrane region" description="Helical" evidence="6">
    <location>
        <begin position="325"/>
        <end position="347"/>
    </location>
</feature>
<evidence type="ECO:0000259" key="8">
    <source>
        <dbReference type="PROSITE" id="PS50885"/>
    </source>
</evidence>
<dbReference type="GO" id="GO:0005886">
    <property type="term" value="C:plasma membrane"/>
    <property type="evidence" value="ECO:0007669"/>
    <property type="project" value="TreeGrafter"/>
</dbReference>
<dbReference type="Gene3D" id="1.10.287.950">
    <property type="entry name" value="Methyl-accepting chemotaxis protein"/>
    <property type="match status" value="1"/>
</dbReference>
<name>A0A941DBF0_9BURK</name>
<dbReference type="GO" id="GO:0004888">
    <property type="term" value="F:transmembrane signaling receptor activity"/>
    <property type="evidence" value="ECO:0007669"/>
    <property type="project" value="InterPro"/>
</dbReference>
<evidence type="ECO:0000256" key="4">
    <source>
        <dbReference type="PROSITE-ProRule" id="PRU00284"/>
    </source>
</evidence>
<dbReference type="PANTHER" id="PTHR43531:SF14">
    <property type="entry name" value="METHYL-ACCEPTING CHEMOTAXIS PROTEIN I-RELATED"/>
    <property type="match status" value="1"/>
</dbReference>
<evidence type="ECO:0000256" key="5">
    <source>
        <dbReference type="SAM" id="Coils"/>
    </source>
</evidence>
<dbReference type="InterPro" id="IPR004089">
    <property type="entry name" value="MCPsignal_dom"/>
</dbReference>
<comment type="similarity">
    <text evidence="3">Belongs to the methyl-accepting chemotaxis (MCP) protein family.</text>
</comment>
<feature type="domain" description="HAMP" evidence="8">
    <location>
        <begin position="348"/>
        <end position="400"/>
    </location>
</feature>
<dbReference type="GO" id="GO:0006935">
    <property type="term" value="P:chemotaxis"/>
    <property type="evidence" value="ECO:0007669"/>
    <property type="project" value="InterPro"/>
</dbReference>
<keyword evidence="10" id="KW-1185">Reference proteome</keyword>
<dbReference type="Pfam" id="PF00672">
    <property type="entry name" value="HAMP"/>
    <property type="match status" value="1"/>
</dbReference>
<evidence type="ECO:0000256" key="2">
    <source>
        <dbReference type="ARBA" id="ARBA00022481"/>
    </source>
</evidence>
<feature type="transmembrane region" description="Helical" evidence="6">
    <location>
        <begin position="30"/>
        <end position="49"/>
    </location>
</feature>
<protein>
    <submittedName>
        <fullName evidence="9">CZB domain-containing protein</fullName>
    </submittedName>
</protein>
<keyword evidence="6" id="KW-0812">Transmembrane</keyword>
<keyword evidence="2" id="KW-0488">Methylation</keyword>
<dbReference type="RefSeq" id="WP_212682956.1">
    <property type="nucleotide sequence ID" value="NZ_JAGSPM010000001.1"/>
</dbReference>
<evidence type="ECO:0000256" key="3">
    <source>
        <dbReference type="ARBA" id="ARBA00029447"/>
    </source>
</evidence>
<dbReference type="AlphaFoldDB" id="A0A941DBF0"/>
<keyword evidence="5" id="KW-0175">Coiled coil</keyword>
<organism evidence="9 10">
    <name type="scientific">Undibacterium baiyunense</name>
    <dbReference type="NCBI Taxonomy" id="2828731"/>
    <lineage>
        <taxon>Bacteria</taxon>
        <taxon>Pseudomonadati</taxon>
        <taxon>Pseudomonadota</taxon>
        <taxon>Betaproteobacteria</taxon>
        <taxon>Burkholderiales</taxon>
        <taxon>Oxalobacteraceae</taxon>
        <taxon>Undibacterium</taxon>
    </lineage>
</organism>
<evidence type="ECO:0000313" key="10">
    <source>
        <dbReference type="Proteomes" id="UP000680158"/>
    </source>
</evidence>
<dbReference type="FunFam" id="1.10.287.950:FF:000001">
    <property type="entry name" value="Methyl-accepting chemotaxis sensory transducer"/>
    <property type="match status" value="1"/>
</dbReference>
<proteinExistence type="inferred from homology"/>
<dbReference type="EMBL" id="JAGSPM010000001">
    <property type="protein sequence ID" value="MBR7745589.1"/>
    <property type="molecule type" value="Genomic_DNA"/>
</dbReference>
<dbReference type="SUPFAM" id="SSF58104">
    <property type="entry name" value="Methyl-accepting chemotaxis protein (MCP) signaling domain"/>
    <property type="match status" value="1"/>
</dbReference>
<evidence type="ECO:0000313" key="9">
    <source>
        <dbReference type="EMBL" id="MBR7745589.1"/>
    </source>
</evidence>
<dbReference type="Gene3D" id="1.20.120.30">
    <property type="entry name" value="Aspartate receptor, ligand-binding domain"/>
    <property type="match status" value="1"/>
</dbReference>
<dbReference type="PANTHER" id="PTHR43531">
    <property type="entry name" value="PROTEIN ICFG"/>
    <property type="match status" value="1"/>
</dbReference>
<dbReference type="InterPro" id="IPR051310">
    <property type="entry name" value="MCP_chemotaxis"/>
</dbReference>
<dbReference type="InterPro" id="IPR025991">
    <property type="entry name" value="Chemoreceptor_zinc-bind_dom"/>
</dbReference>
<dbReference type="Pfam" id="PF13682">
    <property type="entry name" value="CZB"/>
    <property type="match status" value="1"/>
</dbReference>
<gene>
    <name evidence="9" type="ORF">KDM92_03290</name>
</gene>